<dbReference type="GO" id="GO:0052689">
    <property type="term" value="F:carboxylic ester hydrolase activity"/>
    <property type="evidence" value="ECO:0007669"/>
    <property type="project" value="UniProtKB-ARBA"/>
</dbReference>
<keyword evidence="2" id="KW-0732">Signal</keyword>
<feature type="chain" id="PRO_5022827353" description="Dienelactone hydrolase domain-containing protein" evidence="2">
    <location>
        <begin position="31"/>
        <end position="317"/>
    </location>
</feature>
<dbReference type="PANTHER" id="PTHR22946:SF9">
    <property type="entry name" value="POLYKETIDE TRANSFERASE AF380"/>
    <property type="match status" value="1"/>
</dbReference>
<evidence type="ECO:0000259" key="3">
    <source>
        <dbReference type="Pfam" id="PF01738"/>
    </source>
</evidence>
<feature type="signal peptide" evidence="2">
    <location>
        <begin position="1"/>
        <end position="30"/>
    </location>
</feature>
<dbReference type="SUPFAM" id="SSF53474">
    <property type="entry name" value="alpha/beta-Hydrolases"/>
    <property type="match status" value="1"/>
</dbReference>
<name>A0A5C7GGA6_9FLAO</name>
<dbReference type="InterPro" id="IPR050261">
    <property type="entry name" value="FrsA_esterase"/>
</dbReference>
<dbReference type="PANTHER" id="PTHR22946">
    <property type="entry name" value="DIENELACTONE HYDROLASE DOMAIN-CONTAINING PROTEIN-RELATED"/>
    <property type="match status" value="1"/>
</dbReference>
<gene>
    <name evidence="4" type="ORF">FUA22_08935</name>
</gene>
<feature type="domain" description="Dienelactone hydrolase" evidence="3">
    <location>
        <begin position="98"/>
        <end position="280"/>
    </location>
</feature>
<dbReference type="InterPro" id="IPR029058">
    <property type="entry name" value="AB_hydrolase_fold"/>
</dbReference>
<evidence type="ECO:0000313" key="4">
    <source>
        <dbReference type="EMBL" id="TXG36696.1"/>
    </source>
</evidence>
<evidence type="ECO:0000256" key="1">
    <source>
        <dbReference type="ARBA" id="ARBA00022801"/>
    </source>
</evidence>
<dbReference type="Gene3D" id="3.40.50.1820">
    <property type="entry name" value="alpha/beta hydrolase"/>
    <property type="match status" value="1"/>
</dbReference>
<reference evidence="4 5" key="1">
    <citation type="submission" date="2019-08" db="EMBL/GenBank/DDBJ databases">
        <title>Seonamhaeicola sediminis sp. nov., isolated from marine sediment.</title>
        <authorList>
            <person name="Cao W.R."/>
        </authorList>
    </citation>
    <scope>NUCLEOTIDE SEQUENCE [LARGE SCALE GENOMIC DNA]</scope>
    <source>
        <strain evidence="4 5">1505</strain>
    </source>
</reference>
<keyword evidence="1" id="KW-0378">Hydrolase</keyword>
<dbReference type="PROSITE" id="PS51257">
    <property type="entry name" value="PROKAR_LIPOPROTEIN"/>
    <property type="match status" value="1"/>
</dbReference>
<dbReference type="AlphaFoldDB" id="A0A5C7GGA6"/>
<sequence>MHVNIKINNMKKSILLNLLLSFSCHFIFLASTFGQNTNVDTNGNLPVVSDEIYRSIVQFYDYDSDIPLDAGIVGSQKLPYGTREKIIFTGVNYSRVPSYLVIPKNGASSHPVVLIVDGIFGSKERWFDDMSWPKGGQVTKALLSNGFAVMILDAVYHGERSAENDYEGPSLKYPIAARNMIMQTTCEYRRAIDYLSTRKEIDSTRIGMLGLSMGGLITFQMTSVDSRIKTAIAGVTPQLRNPKYQPIESATFASRVQCNSFLMFMGNKDSWYTMKEAYQLFELIPIQKKEFVEYDTGHKPPVEYIEKVTDWFVKNLK</sequence>
<dbReference type="Pfam" id="PF01738">
    <property type="entry name" value="DLH"/>
    <property type="match status" value="1"/>
</dbReference>
<keyword evidence="5" id="KW-1185">Reference proteome</keyword>
<dbReference type="Proteomes" id="UP000321080">
    <property type="component" value="Unassembled WGS sequence"/>
</dbReference>
<accession>A0A5C7GGA6</accession>
<evidence type="ECO:0000313" key="5">
    <source>
        <dbReference type="Proteomes" id="UP000321080"/>
    </source>
</evidence>
<organism evidence="4 5">
    <name type="scientific">Seonamhaeicola maritimus</name>
    <dbReference type="NCBI Taxonomy" id="2591822"/>
    <lineage>
        <taxon>Bacteria</taxon>
        <taxon>Pseudomonadati</taxon>
        <taxon>Bacteroidota</taxon>
        <taxon>Flavobacteriia</taxon>
        <taxon>Flavobacteriales</taxon>
        <taxon>Flavobacteriaceae</taxon>
    </lineage>
</organism>
<protein>
    <recommendedName>
        <fullName evidence="3">Dienelactone hydrolase domain-containing protein</fullName>
    </recommendedName>
</protein>
<comment type="caution">
    <text evidence="4">The sequence shown here is derived from an EMBL/GenBank/DDBJ whole genome shotgun (WGS) entry which is preliminary data.</text>
</comment>
<dbReference type="InterPro" id="IPR002925">
    <property type="entry name" value="Dienelactn_hydro"/>
</dbReference>
<evidence type="ECO:0000256" key="2">
    <source>
        <dbReference type="SAM" id="SignalP"/>
    </source>
</evidence>
<proteinExistence type="predicted"/>
<dbReference type="EMBL" id="VRKQ01000010">
    <property type="protein sequence ID" value="TXG36696.1"/>
    <property type="molecule type" value="Genomic_DNA"/>
</dbReference>
<dbReference type="OrthoDB" id="3668964at2"/>